<feature type="transmembrane region" description="Helical" evidence="1">
    <location>
        <begin position="12"/>
        <end position="30"/>
    </location>
</feature>
<name>A0ABQ1X500_9BACT</name>
<accession>A0ABQ1X500</accession>
<evidence type="ECO:0000256" key="1">
    <source>
        <dbReference type="SAM" id="Phobius"/>
    </source>
</evidence>
<organism evidence="2 3">
    <name type="scientific">Hymenobacter glacieicola</name>
    <dbReference type="NCBI Taxonomy" id="1562124"/>
    <lineage>
        <taxon>Bacteria</taxon>
        <taxon>Pseudomonadati</taxon>
        <taxon>Bacteroidota</taxon>
        <taxon>Cytophagia</taxon>
        <taxon>Cytophagales</taxon>
        <taxon>Hymenobacteraceae</taxon>
        <taxon>Hymenobacter</taxon>
    </lineage>
</organism>
<reference evidence="3" key="1">
    <citation type="journal article" date="2019" name="Int. J. Syst. Evol. Microbiol.">
        <title>The Global Catalogue of Microorganisms (GCM) 10K type strain sequencing project: providing services to taxonomists for standard genome sequencing and annotation.</title>
        <authorList>
            <consortium name="The Broad Institute Genomics Platform"/>
            <consortium name="The Broad Institute Genome Sequencing Center for Infectious Disease"/>
            <person name="Wu L."/>
            <person name="Ma J."/>
        </authorList>
    </citation>
    <scope>NUCLEOTIDE SEQUENCE [LARGE SCALE GENOMIC DNA]</scope>
    <source>
        <strain evidence="3">CGMCC 1.12990</strain>
    </source>
</reference>
<keyword evidence="3" id="KW-1185">Reference proteome</keyword>
<dbReference type="EMBL" id="BMGS01000014">
    <property type="protein sequence ID" value="GGG59791.1"/>
    <property type="molecule type" value="Genomic_DNA"/>
</dbReference>
<sequence length="295" mass="30872">MFNQYTWGDFALFVLVLVLVYYAVVGFLYYRQEIGSFFTQKGGGGAQFVGAGPAAAASGPPPLVRTTSAFVAATPTATESRELVEAPEGVAGAVQNLPDGQAVAEVNGSLPASTAAATGQDDGQAAAVMTGSAGGAETETDTAALDDEQRTEALDEVDKHLAARARQLAMEMPTEKTQVELEKVIEKTNNIGTDIETTSPVYHVEAETAYEQESVNETDMLYSFQKPIASPGDVVPVATEQLFTVTSVVEFIAQAQAGNRPAIPTAIRETTLASLVAGRVAENNAELSALFGADT</sequence>
<proteinExistence type="predicted"/>
<dbReference type="Proteomes" id="UP000601361">
    <property type="component" value="Unassembled WGS sequence"/>
</dbReference>
<keyword evidence="1" id="KW-0812">Transmembrane</keyword>
<comment type="caution">
    <text evidence="2">The sequence shown here is derived from an EMBL/GenBank/DDBJ whole genome shotgun (WGS) entry which is preliminary data.</text>
</comment>
<evidence type="ECO:0000313" key="2">
    <source>
        <dbReference type="EMBL" id="GGG59791.1"/>
    </source>
</evidence>
<gene>
    <name evidence="2" type="ORF">GCM10011378_39720</name>
</gene>
<dbReference type="RefSeq" id="WP_188559619.1">
    <property type="nucleotide sequence ID" value="NZ_BMGS01000014.1"/>
</dbReference>
<keyword evidence="1" id="KW-1133">Transmembrane helix</keyword>
<keyword evidence="1" id="KW-0472">Membrane</keyword>
<evidence type="ECO:0000313" key="3">
    <source>
        <dbReference type="Proteomes" id="UP000601361"/>
    </source>
</evidence>
<protein>
    <submittedName>
        <fullName evidence="2">Uncharacterized protein</fullName>
    </submittedName>
</protein>